<evidence type="ECO:0000256" key="7">
    <source>
        <dbReference type="ARBA" id="ARBA00023136"/>
    </source>
</evidence>
<feature type="transmembrane region" description="Helical" evidence="8">
    <location>
        <begin position="215"/>
        <end position="233"/>
    </location>
</feature>
<evidence type="ECO:0000256" key="3">
    <source>
        <dbReference type="ARBA" id="ARBA00022448"/>
    </source>
</evidence>
<evidence type="ECO:0000256" key="6">
    <source>
        <dbReference type="ARBA" id="ARBA00022989"/>
    </source>
</evidence>
<dbReference type="PRINTS" id="PR00175">
    <property type="entry name" value="NAALASMPORT"/>
</dbReference>
<dbReference type="PANTHER" id="PTHR30330:SF3">
    <property type="entry name" value="TRANSCRIPTIONAL REGULATOR, LRP FAMILY"/>
    <property type="match status" value="1"/>
</dbReference>
<name>A0ABW1XIG1_9ALTE</name>
<comment type="caution">
    <text evidence="9">The sequence shown here is derived from an EMBL/GenBank/DDBJ whole genome shotgun (WGS) entry which is preliminary data.</text>
</comment>
<evidence type="ECO:0000256" key="5">
    <source>
        <dbReference type="ARBA" id="ARBA00022692"/>
    </source>
</evidence>
<dbReference type="RefSeq" id="WP_131256741.1">
    <property type="nucleotide sequence ID" value="NZ_JBHSUS010000001.1"/>
</dbReference>
<keyword evidence="4" id="KW-1003">Cell membrane</keyword>
<dbReference type="PANTHER" id="PTHR30330">
    <property type="entry name" value="AGSS FAMILY TRANSPORTER, SODIUM-ALANINE"/>
    <property type="match status" value="1"/>
</dbReference>
<feature type="transmembrane region" description="Helical" evidence="8">
    <location>
        <begin position="239"/>
        <end position="266"/>
    </location>
</feature>
<evidence type="ECO:0000313" key="9">
    <source>
        <dbReference type="EMBL" id="MFC6439854.1"/>
    </source>
</evidence>
<dbReference type="NCBIfam" id="TIGR00835">
    <property type="entry name" value="agcS"/>
    <property type="match status" value="1"/>
</dbReference>
<feature type="transmembrane region" description="Helical" evidence="8">
    <location>
        <begin position="20"/>
        <end position="38"/>
    </location>
</feature>
<organism evidence="9 10">
    <name type="scientific">Pseudobowmanella zhangzhouensis</name>
    <dbReference type="NCBI Taxonomy" id="1537679"/>
    <lineage>
        <taxon>Bacteria</taxon>
        <taxon>Pseudomonadati</taxon>
        <taxon>Pseudomonadota</taxon>
        <taxon>Gammaproteobacteria</taxon>
        <taxon>Alteromonadales</taxon>
        <taxon>Alteromonadaceae</taxon>
    </lineage>
</organism>
<sequence>MESFHDFLKLLDSHLGGAFWFPYVLLGVGIFFTIYLKFPQIRYFKHAWKVVTGKFDRKGAPGDTSHFQSLATALSGTVGTGNIGGVAFAIFLGGPAALFWMWATAFLGMTTKFVEVTLSHKYRVKTEDGTMAGGPMYYMERRLNMKWLAVAFAIATVISSFGTGSLPQVNNIADSMETSFGIEPMITGGVLAVLLGLVILGGIKRIAAVTSRVVPFMAALYLIGAMGVIFANLENIGPSFVAIVGDIFTGSAATGGFLGATIAYAFNRGVNRGLFSNEAGQGSAPIAHAAAKADEPVSEGIVSILEPFIDTIVICTITGLVILSSGVWHEKFENVFERSSLTFVKGVYSEQNEQDREQMYRYLNDLDGHSIENFNGEIQVIKGRPLPGDYTVIHARSFAEDVKVSLGDLEEDYTGTINIENGLPVRDAVIVHGKSLIHSAALTTQAFTRGFFGEYGKYIVSIGILLFAFSTAIAWSYYGDRAMTYLLGPRSVMPYRVIYCAGFFWASFSDTALVWTLANVAIVVMTLPNLFGIMMLRKEMKQTVNQYWEDFEKQHPGEK</sequence>
<feature type="transmembrane region" description="Helical" evidence="8">
    <location>
        <begin position="67"/>
        <end position="91"/>
    </location>
</feature>
<evidence type="ECO:0000256" key="8">
    <source>
        <dbReference type="RuleBase" id="RU363064"/>
    </source>
</evidence>
<feature type="transmembrane region" description="Helical" evidence="8">
    <location>
        <begin position="186"/>
        <end position="203"/>
    </location>
</feature>
<gene>
    <name evidence="9" type="ORF">ACFP85_06795</name>
</gene>
<dbReference type="InterPro" id="IPR001463">
    <property type="entry name" value="Na/Ala_symport"/>
</dbReference>
<evidence type="ECO:0000313" key="10">
    <source>
        <dbReference type="Proteomes" id="UP001596364"/>
    </source>
</evidence>
<keyword evidence="3 8" id="KW-0813">Transport</keyword>
<dbReference type="Pfam" id="PF01235">
    <property type="entry name" value="Na_Ala_symp"/>
    <property type="match status" value="1"/>
</dbReference>
<protein>
    <submittedName>
        <fullName evidence="9">Alanine/glycine:cation symporter family protein</fullName>
    </submittedName>
</protein>
<reference evidence="10" key="1">
    <citation type="journal article" date="2019" name="Int. J. Syst. Evol. Microbiol.">
        <title>The Global Catalogue of Microorganisms (GCM) 10K type strain sequencing project: providing services to taxonomists for standard genome sequencing and annotation.</title>
        <authorList>
            <consortium name="The Broad Institute Genomics Platform"/>
            <consortium name="The Broad Institute Genome Sequencing Center for Infectious Disease"/>
            <person name="Wu L."/>
            <person name="Ma J."/>
        </authorList>
    </citation>
    <scope>NUCLEOTIDE SEQUENCE [LARGE SCALE GENOMIC DNA]</scope>
    <source>
        <strain evidence="10">CGMCC 1.16031</strain>
    </source>
</reference>
<comment type="subcellular location">
    <subcellularLocation>
        <location evidence="8">Cell inner membrane</location>
        <topology evidence="8">Multi-pass membrane protein</topology>
    </subcellularLocation>
    <subcellularLocation>
        <location evidence="1">Cell membrane</location>
        <topology evidence="1">Multi-pass membrane protein</topology>
    </subcellularLocation>
</comment>
<keyword evidence="5 8" id="KW-0812">Transmembrane</keyword>
<keyword evidence="6 8" id="KW-1133">Transmembrane helix</keyword>
<keyword evidence="8" id="KW-0769">Symport</keyword>
<proteinExistence type="inferred from homology"/>
<keyword evidence="8" id="KW-0997">Cell inner membrane</keyword>
<dbReference type="EMBL" id="JBHSUS010000001">
    <property type="protein sequence ID" value="MFC6439854.1"/>
    <property type="molecule type" value="Genomic_DNA"/>
</dbReference>
<keyword evidence="7 8" id="KW-0472">Membrane</keyword>
<feature type="transmembrane region" description="Helical" evidence="8">
    <location>
        <begin position="512"/>
        <end position="536"/>
    </location>
</feature>
<feature type="transmembrane region" description="Helical" evidence="8">
    <location>
        <begin position="97"/>
        <end position="114"/>
    </location>
</feature>
<keyword evidence="10" id="KW-1185">Reference proteome</keyword>
<accession>A0ABW1XIG1</accession>
<evidence type="ECO:0000256" key="2">
    <source>
        <dbReference type="ARBA" id="ARBA00009261"/>
    </source>
</evidence>
<feature type="transmembrane region" description="Helical" evidence="8">
    <location>
        <begin position="458"/>
        <end position="478"/>
    </location>
</feature>
<feature type="transmembrane region" description="Helical" evidence="8">
    <location>
        <begin position="147"/>
        <end position="166"/>
    </location>
</feature>
<evidence type="ECO:0000256" key="4">
    <source>
        <dbReference type="ARBA" id="ARBA00022475"/>
    </source>
</evidence>
<dbReference type="Proteomes" id="UP001596364">
    <property type="component" value="Unassembled WGS sequence"/>
</dbReference>
<comment type="similarity">
    <text evidence="2 8">Belongs to the alanine or glycine:cation symporter (AGCS) (TC 2.A.25) family.</text>
</comment>
<evidence type="ECO:0000256" key="1">
    <source>
        <dbReference type="ARBA" id="ARBA00004651"/>
    </source>
</evidence>